<evidence type="ECO:0000256" key="2">
    <source>
        <dbReference type="SAM" id="Phobius"/>
    </source>
</evidence>
<feature type="compositionally biased region" description="Basic and acidic residues" evidence="1">
    <location>
        <begin position="426"/>
        <end position="458"/>
    </location>
</feature>
<feature type="region of interest" description="Disordered" evidence="1">
    <location>
        <begin position="315"/>
        <end position="339"/>
    </location>
</feature>
<feature type="compositionally biased region" description="Polar residues" evidence="1">
    <location>
        <begin position="88"/>
        <end position="98"/>
    </location>
</feature>
<accession>A0A550CVF7</accession>
<dbReference type="Proteomes" id="UP000320762">
    <property type="component" value="Unassembled WGS sequence"/>
</dbReference>
<reference evidence="3 4" key="1">
    <citation type="journal article" date="2019" name="New Phytol.">
        <title>Comparative genomics reveals unique wood-decay strategies and fruiting body development in the Schizophyllaceae.</title>
        <authorList>
            <person name="Almasi E."/>
            <person name="Sahu N."/>
            <person name="Krizsan K."/>
            <person name="Balint B."/>
            <person name="Kovacs G.M."/>
            <person name="Kiss B."/>
            <person name="Cseklye J."/>
            <person name="Drula E."/>
            <person name="Henrissat B."/>
            <person name="Nagy I."/>
            <person name="Chovatia M."/>
            <person name="Adam C."/>
            <person name="LaButti K."/>
            <person name="Lipzen A."/>
            <person name="Riley R."/>
            <person name="Grigoriev I.V."/>
            <person name="Nagy L.G."/>
        </authorList>
    </citation>
    <scope>NUCLEOTIDE SEQUENCE [LARGE SCALE GENOMIC DNA]</scope>
    <source>
        <strain evidence="3 4">NL-1724</strain>
    </source>
</reference>
<name>A0A550CVF7_9AGAR</name>
<gene>
    <name evidence="3" type="ORF">BD626DRAFT_471809</name>
</gene>
<keyword evidence="4" id="KW-1185">Reference proteome</keyword>
<keyword evidence="2" id="KW-0472">Membrane</keyword>
<feature type="compositionally biased region" description="Polar residues" evidence="1">
    <location>
        <begin position="402"/>
        <end position="414"/>
    </location>
</feature>
<feature type="transmembrane region" description="Helical" evidence="2">
    <location>
        <begin position="24"/>
        <end position="46"/>
    </location>
</feature>
<dbReference type="OrthoDB" id="2962044at2759"/>
<feature type="compositionally biased region" description="Low complexity" evidence="1">
    <location>
        <begin position="389"/>
        <end position="401"/>
    </location>
</feature>
<comment type="caution">
    <text evidence="3">The sequence shown here is derived from an EMBL/GenBank/DDBJ whole genome shotgun (WGS) entry which is preliminary data.</text>
</comment>
<feature type="region of interest" description="Disordered" evidence="1">
    <location>
        <begin position="353"/>
        <end position="465"/>
    </location>
</feature>
<evidence type="ECO:0000313" key="3">
    <source>
        <dbReference type="EMBL" id="TRM68777.1"/>
    </source>
</evidence>
<organism evidence="3 4">
    <name type="scientific">Schizophyllum amplum</name>
    <dbReference type="NCBI Taxonomy" id="97359"/>
    <lineage>
        <taxon>Eukaryota</taxon>
        <taxon>Fungi</taxon>
        <taxon>Dikarya</taxon>
        <taxon>Basidiomycota</taxon>
        <taxon>Agaricomycotina</taxon>
        <taxon>Agaricomycetes</taxon>
        <taxon>Agaricomycetidae</taxon>
        <taxon>Agaricales</taxon>
        <taxon>Schizophyllaceae</taxon>
        <taxon>Schizophyllum</taxon>
    </lineage>
</organism>
<feature type="compositionally biased region" description="Polar residues" evidence="1">
    <location>
        <begin position="379"/>
        <end position="388"/>
    </location>
</feature>
<feature type="region of interest" description="Disordered" evidence="1">
    <location>
        <begin position="155"/>
        <end position="303"/>
    </location>
</feature>
<evidence type="ECO:0000256" key="1">
    <source>
        <dbReference type="SAM" id="MobiDB-lite"/>
    </source>
</evidence>
<dbReference type="AlphaFoldDB" id="A0A550CVF7"/>
<dbReference type="EMBL" id="VDMD01000001">
    <property type="protein sequence ID" value="TRM68777.1"/>
    <property type="molecule type" value="Genomic_DNA"/>
</dbReference>
<evidence type="ECO:0000313" key="4">
    <source>
        <dbReference type="Proteomes" id="UP000320762"/>
    </source>
</evidence>
<keyword evidence="2" id="KW-1133">Transmembrane helix</keyword>
<sequence>MAPTLLKRAGDVVKRAADDKTAQAATIAVIVIVVVLIVATGVGLIVTREKRRLRARAHEFTKAQEGGAHYVRRSYETSPGGLLRPVSTHPSTRPTTPQTYAQVPLGEHDYEEPWDGRAARQDINVSEHDYTAVPLMHAAQVPSYPSQIASYPSSVTLVSQSPTPKRESPIPNLPPLHIPVPQRAASRPLKLDRDSDPEDPEDIRNPEDTPDIPTPSSSPSIYSQPSLHSSSIRHHHRQASSPPPPVPMIPQQHRTAAYFPPEPSPLERGNTKRVSQLLQGRARARDDITSRRGDDPSRMDQRRTDTMVSHIEREDSIDVPSSPPSATVARPGPRFASGRPLNVDVARMSVVPETPDSAVGSPRWSPDTNSYERHDGRGTLTNAFDNALSSGTTSRAPSSSANGVSRGTSIQVAPSFQPYMEARSAPVKDRTTPTQKHFKDASGEERRAEKRISARMDSVRGIIGE</sequence>
<protein>
    <submittedName>
        <fullName evidence="3">Uncharacterized protein</fullName>
    </submittedName>
</protein>
<proteinExistence type="predicted"/>
<feature type="compositionally biased region" description="Basic and acidic residues" evidence="1">
    <location>
        <begin position="283"/>
        <end position="303"/>
    </location>
</feature>
<feature type="compositionally biased region" description="Low complexity" evidence="1">
    <location>
        <begin position="214"/>
        <end position="230"/>
    </location>
</feature>
<feature type="region of interest" description="Disordered" evidence="1">
    <location>
        <begin position="77"/>
        <end position="98"/>
    </location>
</feature>
<keyword evidence="2" id="KW-0812">Transmembrane</keyword>